<comment type="caution">
    <text evidence="3">The sequence shown here is derived from an EMBL/GenBank/DDBJ whole genome shotgun (WGS) entry which is preliminary data.</text>
</comment>
<dbReference type="Gene3D" id="3.30.530.20">
    <property type="match status" value="1"/>
</dbReference>
<evidence type="ECO:0000256" key="1">
    <source>
        <dbReference type="ARBA" id="ARBA00006817"/>
    </source>
</evidence>
<sequence>MTAPTITIDTLVAAPPETAWRTYVEPEHITQWNFASDDWCCPAASNELRPGGHYVARMEAKDGSMGFDFEATYETVTPGEGFVMTMPDGRKMETRFSPEGTGTRVTTTFEAESENSAEMQRAGWQAILDNYKAHVASL</sequence>
<dbReference type="RefSeq" id="WP_163895072.1">
    <property type="nucleotide sequence ID" value="NZ_JAAFYS010000003.1"/>
</dbReference>
<dbReference type="SUPFAM" id="SSF55961">
    <property type="entry name" value="Bet v1-like"/>
    <property type="match status" value="1"/>
</dbReference>
<comment type="similarity">
    <text evidence="1">Belongs to the AHA1 family.</text>
</comment>
<evidence type="ECO:0000313" key="4">
    <source>
        <dbReference type="Proteomes" id="UP000474757"/>
    </source>
</evidence>
<accession>A0A6B2K1E8</accession>
<protein>
    <submittedName>
        <fullName evidence="3">Activator of HSP90 ATPase</fullName>
    </submittedName>
</protein>
<name>A0A6B2K1E8_9RHOB</name>
<dbReference type="Proteomes" id="UP000474757">
    <property type="component" value="Unassembled WGS sequence"/>
</dbReference>
<proteinExistence type="inferred from homology"/>
<evidence type="ECO:0000313" key="3">
    <source>
        <dbReference type="EMBL" id="NDV02284.1"/>
    </source>
</evidence>
<reference evidence="3 4" key="1">
    <citation type="submission" date="2020-02" db="EMBL/GenBank/DDBJ databases">
        <title>Pseudoroseicyclus tamarix, sp. nov., isolated from offshore sediment of a Tamarix chinensis forest.</title>
        <authorList>
            <person name="Gai Y."/>
        </authorList>
    </citation>
    <scope>NUCLEOTIDE SEQUENCE [LARGE SCALE GENOMIC DNA]</scope>
    <source>
        <strain evidence="3 4">CLL3-39</strain>
    </source>
</reference>
<gene>
    <name evidence="3" type="ORF">GZA08_15040</name>
</gene>
<evidence type="ECO:0000259" key="2">
    <source>
        <dbReference type="Pfam" id="PF08327"/>
    </source>
</evidence>
<dbReference type="CDD" id="cd08897">
    <property type="entry name" value="SRPBCC_CalC_Aha1-like_4"/>
    <property type="match status" value="1"/>
</dbReference>
<dbReference type="InterPro" id="IPR023393">
    <property type="entry name" value="START-like_dom_sf"/>
</dbReference>
<feature type="domain" description="Activator of Hsp90 ATPase homologue 1/2-like C-terminal" evidence="2">
    <location>
        <begin position="13"/>
        <end position="135"/>
    </location>
</feature>
<dbReference type="Pfam" id="PF08327">
    <property type="entry name" value="AHSA1"/>
    <property type="match status" value="1"/>
</dbReference>
<keyword evidence="4" id="KW-1185">Reference proteome</keyword>
<dbReference type="AlphaFoldDB" id="A0A6B2K1E8"/>
<organism evidence="3 4">
    <name type="scientific">Pseudoroseicyclus tamaricis</name>
    <dbReference type="NCBI Taxonomy" id="2705421"/>
    <lineage>
        <taxon>Bacteria</taxon>
        <taxon>Pseudomonadati</taxon>
        <taxon>Pseudomonadota</taxon>
        <taxon>Alphaproteobacteria</taxon>
        <taxon>Rhodobacterales</taxon>
        <taxon>Paracoccaceae</taxon>
        <taxon>Pseudoroseicyclus</taxon>
    </lineage>
</organism>
<dbReference type="InterPro" id="IPR013538">
    <property type="entry name" value="ASHA1/2-like_C"/>
</dbReference>
<dbReference type="EMBL" id="JAAGAB010000003">
    <property type="protein sequence ID" value="NDV02284.1"/>
    <property type="molecule type" value="Genomic_DNA"/>
</dbReference>